<sequence>MGININCSQVRINTKQHSIFTKNEYKSKLHYKIGFHKSKYLNVLQVLKSYFPKYIENTLLVDSGLQIKLQKNKLSVKYITSDSRDAEVVRTIEELKSKIENL</sequence>
<dbReference type="EMBL" id="CP060203">
    <property type="protein sequence ID" value="QNS41780.1"/>
    <property type="molecule type" value="Genomic_DNA"/>
</dbReference>
<accession>A0A7H1DXS2</accession>
<name>A0A7H1DXS2_9FLAO</name>
<evidence type="ECO:0000313" key="1">
    <source>
        <dbReference type="EMBL" id="QNS41780.1"/>
    </source>
</evidence>
<dbReference type="AlphaFoldDB" id="A0A7H1DXS2"/>
<gene>
    <name evidence="1" type="ORF">H0S70_01975</name>
</gene>
<evidence type="ECO:0000313" key="2">
    <source>
        <dbReference type="Proteomes" id="UP000516438"/>
    </source>
</evidence>
<proteinExistence type="predicted"/>
<protein>
    <submittedName>
        <fullName evidence="1">Uncharacterized protein</fullName>
    </submittedName>
</protein>
<organism evidence="1 2">
    <name type="scientific">Chryseobacterium manosquense</name>
    <dbReference type="NCBI Taxonomy" id="2754694"/>
    <lineage>
        <taxon>Bacteria</taxon>
        <taxon>Pseudomonadati</taxon>
        <taxon>Bacteroidota</taxon>
        <taxon>Flavobacteriia</taxon>
        <taxon>Flavobacteriales</taxon>
        <taxon>Weeksellaceae</taxon>
        <taxon>Chryseobacterium group</taxon>
        <taxon>Chryseobacterium</taxon>
    </lineage>
</organism>
<dbReference type="KEGG" id="cmaq:H0S70_01975"/>
<keyword evidence="2" id="KW-1185">Reference proteome</keyword>
<reference evidence="1 2" key="1">
    <citation type="submission" date="2020-07" db="EMBL/GenBank/DDBJ databases">
        <title>Complete genome and description of Chryseobacterium manosquense strain Marseille-Q2069 sp. nov.</title>
        <authorList>
            <person name="Boxberger M."/>
        </authorList>
    </citation>
    <scope>NUCLEOTIDE SEQUENCE [LARGE SCALE GENOMIC DNA]</scope>
    <source>
        <strain evidence="1 2">Marseille-Q2069</strain>
    </source>
</reference>
<dbReference type="Proteomes" id="UP000516438">
    <property type="component" value="Chromosome"/>
</dbReference>
<dbReference type="RefSeq" id="WP_188321519.1">
    <property type="nucleotide sequence ID" value="NZ_CP060203.1"/>
</dbReference>